<dbReference type="InterPro" id="IPR011009">
    <property type="entry name" value="Kinase-like_dom_sf"/>
</dbReference>
<keyword evidence="6" id="KW-0418">Kinase</keyword>
<dbReference type="Proteomes" id="UP000009172">
    <property type="component" value="Unassembled WGS sequence"/>
</dbReference>
<evidence type="ECO:0000256" key="1">
    <source>
        <dbReference type="ARBA" id="ARBA00022741"/>
    </source>
</evidence>
<dbReference type="AlphaFoldDB" id="F2RPF1"/>
<dbReference type="PANTHER" id="PTHR24346:SF76">
    <property type="entry name" value="NON-SPECIFIC SERINE_THREONINE PROTEIN KINASE"/>
    <property type="match status" value="1"/>
</dbReference>
<keyword evidence="6" id="KW-0808">Transferase</keyword>
<keyword evidence="7" id="KW-1185">Reference proteome</keyword>
<organism evidence="6 7">
    <name type="scientific">Trichophyton tonsurans (strain CBS 112818)</name>
    <name type="common">Scalp ringworm fungus</name>
    <dbReference type="NCBI Taxonomy" id="647933"/>
    <lineage>
        <taxon>Eukaryota</taxon>
        <taxon>Fungi</taxon>
        <taxon>Dikarya</taxon>
        <taxon>Ascomycota</taxon>
        <taxon>Pezizomycotina</taxon>
        <taxon>Eurotiomycetes</taxon>
        <taxon>Eurotiomycetidae</taxon>
        <taxon>Onygenales</taxon>
        <taxon>Arthrodermataceae</taxon>
        <taxon>Trichophyton</taxon>
    </lineage>
</organism>
<dbReference type="PROSITE" id="PS00108">
    <property type="entry name" value="PROTEIN_KINASE_ST"/>
    <property type="match status" value="1"/>
</dbReference>
<evidence type="ECO:0000256" key="4">
    <source>
        <dbReference type="SAM" id="MobiDB-lite"/>
    </source>
</evidence>
<feature type="compositionally biased region" description="Low complexity" evidence="4">
    <location>
        <begin position="279"/>
        <end position="307"/>
    </location>
</feature>
<feature type="compositionally biased region" description="Low complexity" evidence="4">
    <location>
        <begin position="31"/>
        <end position="61"/>
    </location>
</feature>
<dbReference type="EMBL" id="GG698478">
    <property type="protein sequence ID" value="EGD93207.1"/>
    <property type="molecule type" value="Genomic_DNA"/>
</dbReference>
<gene>
    <name evidence="6" type="ORF">TESG_00756</name>
</gene>
<dbReference type="HOGENOM" id="CLU_000288_63_33_1"/>
<dbReference type="InterPro" id="IPR017441">
    <property type="entry name" value="Protein_kinase_ATP_BS"/>
</dbReference>
<feature type="compositionally biased region" description="Polar residues" evidence="4">
    <location>
        <begin position="324"/>
        <end position="341"/>
    </location>
</feature>
<proteinExistence type="predicted"/>
<dbReference type="InterPro" id="IPR008271">
    <property type="entry name" value="Ser/Thr_kinase_AS"/>
</dbReference>
<protein>
    <submittedName>
        <fullName evidence="6">HAL protein kinase</fullName>
    </submittedName>
</protein>
<evidence type="ECO:0000313" key="7">
    <source>
        <dbReference type="Proteomes" id="UP000009172"/>
    </source>
</evidence>
<evidence type="ECO:0000256" key="2">
    <source>
        <dbReference type="ARBA" id="ARBA00022840"/>
    </source>
</evidence>
<dbReference type="SMART" id="SM00220">
    <property type="entry name" value="S_TKc"/>
    <property type="match status" value="1"/>
</dbReference>
<reference evidence="7" key="1">
    <citation type="journal article" date="2012" name="MBio">
        <title>Comparative genome analysis of Trichophyton rubrum and related dermatophytes reveals candidate genes involved in infection.</title>
        <authorList>
            <person name="Martinez D.A."/>
            <person name="Oliver B.G."/>
            <person name="Graeser Y."/>
            <person name="Goldberg J.M."/>
            <person name="Li W."/>
            <person name="Martinez-Rossi N.M."/>
            <person name="Monod M."/>
            <person name="Shelest E."/>
            <person name="Barton R.C."/>
            <person name="Birch E."/>
            <person name="Brakhage A.A."/>
            <person name="Chen Z."/>
            <person name="Gurr S.J."/>
            <person name="Heiman D."/>
            <person name="Heitman J."/>
            <person name="Kosti I."/>
            <person name="Rossi A."/>
            <person name="Saif S."/>
            <person name="Samalova M."/>
            <person name="Saunders C.W."/>
            <person name="Shea T."/>
            <person name="Summerbell R.C."/>
            <person name="Xu J."/>
            <person name="Young S."/>
            <person name="Zeng Q."/>
            <person name="Birren B.W."/>
            <person name="Cuomo C.A."/>
            <person name="White T.C."/>
        </authorList>
    </citation>
    <scope>NUCLEOTIDE SEQUENCE [LARGE SCALE GENOMIC DNA]</scope>
    <source>
        <strain evidence="7">CBS 112818</strain>
    </source>
</reference>
<feature type="region of interest" description="Disordered" evidence="4">
    <location>
        <begin position="150"/>
        <end position="263"/>
    </location>
</feature>
<feature type="compositionally biased region" description="Polar residues" evidence="4">
    <location>
        <begin position="208"/>
        <end position="217"/>
    </location>
</feature>
<name>F2RPF1_TRIT1</name>
<dbReference type="GO" id="GO:0000226">
    <property type="term" value="P:microtubule cytoskeleton organization"/>
    <property type="evidence" value="ECO:0007669"/>
    <property type="project" value="TreeGrafter"/>
</dbReference>
<dbReference type="InterPro" id="IPR000719">
    <property type="entry name" value="Prot_kinase_dom"/>
</dbReference>
<feature type="region of interest" description="Disordered" evidence="4">
    <location>
        <begin position="276"/>
        <end position="386"/>
    </location>
</feature>
<evidence type="ECO:0000259" key="5">
    <source>
        <dbReference type="PROSITE" id="PS50011"/>
    </source>
</evidence>
<dbReference type="GO" id="GO:0035556">
    <property type="term" value="P:intracellular signal transduction"/>
    <property type="evidence" value="ECO:0007669"/>
    <property type="project" value="TreeGrafter"/>
</dbReference>
<feature type="compositionally biased region" description="Pro residues" evidence="4">
    <location>
        <begin position="154"/>
        <end position="163"/>
    </location>
</feature>
<accession>F2RPF1</accession>
<sequence length="786" mass="84953">MVTSSTSTVGVDVKKPPPVVMDIPAALASSPTPTTATTAITTATAATTTTTTTTTPTTTPTPNRPTLDLPDSLRCSDLPGVIHEEDEESATEPSEPVTPTSLSHHNHHNLFSGPHSYQSQQHHPRIDPPSRDPVVNVNVPVEVLKNPIIVNTEPTPPSTPSGHPPAIQAQAQAQAQAAVTTSNSTSNPTAASTAATSAPVAIPPPARPSTSASQKSSPLRKASKSIKGIFRRPSTSSDAMPPTNAPNNAAAAAASAAPQTEEKKLSLNMFQANNTRKGSLSSSHQHSPTSSHTNSPQSPSSPSSTLHGNGSTPQNPMYLGVTPPSDSSFNPRRPARSSTGLSLRERSRVMFGATPRPQRDEDQRIRSPSLGDVQNQPERPGFSIPAVSGAGLKARRMSTSLPDDFDVNTCPLADEYTNSSKLPGKRKEVGRGATATVKIMCRRGSDKSELFAVKEFRKCGSKEDQHEYEQKVKSEFSIAQSLHHPNIVESFRLCTSNGRYNHVMEYCSYGELFSLVQKNYLQPKDNHCFFKQMVRGVAHLHDNGIAHRDIKLENLLLSDDGYIKITDFGVSEVFSGLHPGLRSSGGECGKEMGEVRLSSPGICGSLPYIAPEVLAKQSSYDPRPLDVWSCAIVYLTQHFRGNLWPSANREHPNYARFTSGWEKFLASSDTGIPSEDKMPSCGPAFKHIGNRNLKLLLLKMLHPDPAKRITIKEVLGDRFMKSVECCAPETKKGEEQIEAVGAGIDAAGKASSKLASKMVVQKIHHHFPPEKKYLPQYRFDMGDGYN</sequence>
<keyword evidence="2 3" id="KW-0067">ATP-binding</keyword>
<dbReference type="PROSITE" id="PS50011">
    <property type="entry name" value="PROTEIN_KINASE_DOM"/>
    <property type="match status" value="1"/>
</dbReference>
<dbReference type="PANTHER" id="PTHR24346">
    <property type="entry name" value="MAP/MICROTUBULE AFFINITY-REGULATING KINASE"/>
    <property type="match status" value="1"/>
</dbReference>
<feature type="binding site" evidence="3">
    <location>
        <position position="454"/>
    </location>
    <ligand>
        <name>ATP</name>
        <dbReference type="ChEBI" id="CHEBI:30616"/>
    </ligand>
</feature>
<feature type="region of interest" description="Disordered" evidence="4">
    <location>
        <begin position="24"/>
        <end position="134"/>
    </location>
</feature>
<dbReference type="PROSITE" id="PS00107">
    <property type="entry name" value="PROTEIN_KINASE_ATP"/>
    <property type="match status" value="1"/>
</dbReference>
<keyword evidence="1 3" id="KW-0547">Nucleotide-binding</keyword>
<dbReference type="GO" id="GO:0005737">
    <property type="term" value="C:cytoplasm"/>
    <property type="evidence" value="ECO:0007669"/>
    <property type="project" value="TreeGrafter"/>
</dbReference>
<feature type="compositionally biased region" description="Low complexity" evidence="4">
    <location>
        <begin position="239"/>
        <end position="258"/>
    </location>
</feature>
<dbReference type="OrthoDB" id="4062651at2759"/>
<dbReference type="GO" id="GO:0004674">
    <property type="term" value="F:protein serine/threonine kinase activity"/>
    <property type="evidence" value="ECO:0007669"/>
    <property type="project" value="TreeGrafter"/>
</dbReference>
<feature type="compositionally biased region" description="Low complexity" evidence="4">
    <location>
        <begin position="164"/>
        <end position="200"/>
    </location>
</feature>
<dbReference type="GO" id="GO:0005524">
    <property type="term" value="F:ATP binding"/>
    <property type="evidence" value="ECO:0007669"/>
    <property type="project" value="UniProtKB-UniRule"/>
</dbReference>
<evidence type="ECO:0000256" key="3">
    <source>
        <dbReference type="PROSITE-ProRule" id="PRU10141"/>
    </source>
</evidence>
<dbReference type="Gene3D" id="1.10.510.10">
    <property type="entry name" value="Transferase(Phosphotransferase) domain 1"/>
    <property type="match status" value="1"/>
</dbReference>
<feature type="domain" description="Protein kinase" evidence="5">
    <location>
        <begin position="423"/>
        <end position="720"/>
    </location>
</feature>
<evidence type="ECO:0000313" key="6">
    <source>
        <dbReference type="EMBL" id="EGD93207.1"/>
    </source>
</evidence>
<dbReference type="Pfam" id="PF00069">
    <property type="entry name" value="Pkinase"/>
    <property type="match status" value="1"/>
</dbReference>
<dbReference type="SUPFAM" id="SSF56112">
    <property type="entry name" value="Protein kinase-like (PK-like)"/>
    <property type="match status" value="1"/>
</dbReference>